<gene>
    <name evidence="1" type="ORF">CDAR_379161</name>
</gene>
<dbReference type="AlphaFoldDB" id="A0AAV4R4U7"/>
<organism evidence="1 2">
    <name type="scientific">Caerostris darwini</name>
    <dbReference type="NCBI Taxonomy" id="1538125"/>
    <lineage>
        <taxon>Eukaryota</taxon>
        <taxon>Metazoa</taxon>
        <taxon>Ecdysozoa</taxon>
        <taxon>Arthropoda</taxon>
        <taxon>Chelicerata</taxon>
        <taxon>Arachnida</taxon>
        <taxon>Araneae</taxon>
        <taxon>Araneomorphae</taxon>
        <taxon>Entelegynae</taxon>
        <taxon>Araneoidea</taxon>
        <taxon>Araneidae</taxon>
        <taxon>Caerostris</taxon>
    </lineage>
</organism>
<dbReference type="Proteomes" id="UP001054837">
    <property type="component" value="Unassembled WGS sequence"/>
</dbReference>
<protein>
    <submittedName>
        <fullName evidence="1">Uncharacterized protein</fullName>
    </submittedName>
</protein>
<evidence type="ECO:0000313" key="2">
    <source>
        <dbReference type="Proteomes" id="UP001054837"/>
    </source>
</evidence>
<feature type="non-terminal residue" evidence="1">
    <location>
        <position position="68"/>
    </location>
</feature>
<name>A0AAV4R4U7_9ARAC</name>
<accession>A0AAV4R4U7</accession>
<proteinExistence type="predicted"/>
<keyword evidence="2" id="KW-1185">Reference proteome</keyword>
<reference evidence="1 2" key="1">
    <citation type="submission" date="2021-06" db="EMBL/GenBank/DDBJ databases">
        <title>Caerostris darwini draft genome.</title>
        <authorList>
            <person name="Kono N."/>
            <person name="Arakawa K."/>
        </authorList>
    </citation>
    <scope>NUCLEOTIDE SEQUENCE [LARGE SCALE GENOMIC DNA]</scope>
</reference>
<sequence length="68" mass="7616">MASEVLAQSSITACTKNRKDPRSEYTCFRCLFKLTPSLLHAAIFVFVAEQIHKSQVQNRTILSDSGVK</sequence>
<dbReference type="EMBL" id="BPLQ01005630">
    <property type="protein sequence ID" value="GIY16051.1"/>
    <property type="molecule type" value="Genomic_DNA"/>
</dbReference>
<evidence type="ECO:0000313" key="1">
    <source>
        <dbReference type="EMBL" id="GIY16051.1"/>
    </source>
</evidence>
<comment type="caution">
    <text evidence="1">The sequence shown here is derived from an EMBL/GenBank/DDBJ whole genome shotgun (WGS) entry which is preliminary data.</text>
</comment>